<dbReference type="RefSeq" id="WP_201827990.1">
    <property type="nucleotide sequence ID" value="NZ_JAERRH010000050.1"/>
</dbReference>
<evidence type="ECO:0000313" key="4">
    <source>
        <dbReference type="Proteomes" id="UP000621386"/>
    </source>
</evidence>
<dbReference type="InterPro" id="IPR014044">
    <property type="entry name" value="CAP_dom"/>
</dbReference>
<comment type="caution">
    <text evidence="3">The sequence shown here is derived from an EMBL/GenBank/DDBJ whole genome shotgun (WGS) entry which is preliminary data.</text>
</comment>
<gene>
    <name evidence="3" type="ORF">JK361_39875</name>
</gene>
<keyword evidence="1" id="KW-0732">Signal</keyword>
<dbReference type="Gene3D" id="3.40.33.10">
    <property type="entry name" value="CAP"/>
    <property type="match status" value="1"/>
</dbReference>
<evidence type="ECO:0000256" key="1">
    <source>
        <dbReference type="SAM" id="SignalP"/>
    </source>
</evidence>
<protein>
    <recommendedName>
        <fullName evidence="2">SCP domain-containing protein</fullName>
    </recommendedName>
</protein>
<dbReference type="Proteomes" id="UP000621386">
    <property type="component" value="Unassembled WGS sequence"/>
</dbReference>
<sequence length="189" mass="19947">MGHVVRPAVAIAAAGILGLLAPGPSNAASGAAPQPQRAAVTSVAGYYPDVDRIVCEINEDRAGHGLPALLISQTAGDVARAHAKDMSGQNKLTSVGSDGRDLRARLSDAGIFSSFVYEFMFYGYDHDGYFADMATDPDPANEFHKALMNSKVVALGLGYEDRYWDVDLLGAHRRLTTRAASCGDSTTTA</sequence>
<proteinExistence type="predicted"/>
<reference evidence="3 4" key="1">
    <citation type="submission" date="2021-01" db="EMBL/GenBank/DDBJ databases">
        <title>WGS of actinomycetes isolated from Thailand.</title>
        <authorList>
            <person name="Thawai C."/>
        </authorList>
    </citation>
    <scope>NUCLEOTIDE SEQUENCE [LARGE SCALE GENOMIC DNA]</scope>
    <source>
        <strain evidence="3 4">CH5-8</strain>
    </source>
</reference>
<feature type="chain" id="PRO_5046700642" description="SCP domain-containing protein" evidence="1">
    <location>
        <begin position="28"/>
        <end position="189"/>
    </location>
</feature>
<dbReference type="EMBL" id="JAERRH010000050">
    <property type="protein sequence ID" value="MBL1110631.1"/>
    <property type="molecule type" value="Genomic_DNA"/>
</dbReference>
<accession>A0ABS1PE23</accession>
<dbReference type="SUPFAM" id="SSF55797">
    <property type="entry name" value="PR-1-like"/>
    <property type="match status" value="1"/>
</dbReference>
<dbReference type="Pfam" id="PF00188">
    <property type="entry name" value="CAP"/>
    <property type="match status" value="1"/>
</dbReference>
<feature type="signal peptide" evidence="1">
    <location>
        <begin position="1"/>
        <end position="27"/>
    </location>
</feature>
<evidence type="ECO:0000313" key="3">
    <source>
        <dbReference type="EMBL" id="MBL1110631.1"/>
    </source>
</evidence>
<name>A0ABS1PE23_9ACTN</name>
<evidence type="ECO:0000259" key="2">
    <source>
        <dbReference type="Pfam" id="PF00188"/>
    </source>
</evidence>
<keyword evidence="4" id="KW-1185">Reference proteome</keyword>
<dbReference type="InterPro" id="IPR035940">
    <property type="entry name" value="CAP_sf"/>
</dbReference>
<feature type="domain" description="SCP" evidence="2">
    <location>
        <begin position="56"/>
        <end position="158"/>
    </location>
</feature>
<organism evidence="3 4">
    <name type="scientific">Streptomyces musisoli</name>
    <dbReference type="NCBI Taxonomy" id="2802280"/>
    <lineage>
        <taxon>Bacteria</taxon>
        <taxon>Bacillati</taxon>
        <taxon>Actinomycetota</taxon>
        <taxon>Actinomycetes</taxon>
        <taxon>Kitasatosporales</taxon>
        <taxon>Streptomycetaceae</taxon>
        <taxon>Streptomyces</taxon>
    </lineage>
</organism>